<organism evidence="2 3">
    <name type="scientific">Heterobasidion irregulare (strain TC 32-1)</name>
    <dbReference type="NCBI Taxonomy" id="747525"/>
    <lineage>
        <taxon>Eukaryota</taxon>
        <taxon>Fungi</taxon>
        <taxon>Dikarya</taxon>
        <taxon>Basidiomycota</taxon>
        <taxon>Agaricomycotina</taxon>
        <taxon>Agaricomycetes</taxon>
        <taxon>Russulales</taxon>
        <taxon>Bondarzewiaceae</taxon>
        <taxon>Heterobasidion</taxon>
        <taxon>Heterobasidion annosum species complex</taxon>
    </lineage>
</organism>
<protein>
    <submittedName>
        <fullName evidence="2">Uncharacterized protein</fullName>
    </submittedName>
</protein>
<proteinExistence type="predicted"/>
<dbReference type="RefSeq" id="XP_009547716.1">
    <property type="nucleotide sequence ID" value="XM_009549421.1"/>
</dbReference>
<accession>W4K7I8</accession>
<gene>
    <name evidence="2" type="ORF">HETIRDRAFT_102092</name>
</gene>
<evidence type="ECO:0000313" key="3">
    <source>
        <dbReference type="Proteomes" id="UP000030671"/>
    </source>
</evidence>
<name>W4K7I8_HETIT</name>
<feature type="region of interest" description="Disordered" evidence="1">
    <location>
        <begin position="228"/>
        <end position="262"/>
    </location>
</feature>
<dbReference type="EMBL" id="KI925459">
    <property type="protein sequence ID" value="ETW81036.1"/>
    <property type="molecule type" value="Genomic_DNA"/>
</dbReference>
<dbReference type="OrthoDB" id="3160749at2759"/>
<evidence type="ECO:0000256" key="1">
    <source>
        <dbReference type="SAM" id="MobiDB-lite"/>
    </source>
</evidence>
<evidence type="ECO:0000313" key="2">
    <source>
        <dbReference type="EMBL" id="ETW81036.1"/>
    </source>
</evidence>
<dbReference type="HOGENOM" id="CLU_1061946_0_0_1"/>
<dbReference type="GeneID" id="20665822"/>
<sequence length="262" mass="29801">MPPLVFRLFTTISGQSATPASDRINGPRISCSSDQTESPLGFSCSLSLVLAISQTCCVERVNISRHWPNAPQMSSKPFPVVLFQYKRDDYGVDCEECLHWALFILTDLTLLKGHAFHAVDYKYAAPRANQWNHWYKEDVSLFSSNKGLGGVQVGDVPAQLLDKVVEHIKIFPIPKHEEWNCRSDLKRSLNEDDFLADLRQASVKTVEVTEQMGQLVPHIVWEQERDVHKPASERMSKRPPVPRPIKQETQEINQLMPSAHDR</sequence>
<reference evidence="2 3" key="1">
    <citation type="journal article" date="2012" name="New Phytol.">
        <title>Insight into trade-off between wood decay and parasitism from the genome of a fungal forest pathogen.</title>
        <authorList>
            <person name="Olson A."/>
            <person name="Aerts A."/>
            <person name="Asiegbu F."/>
            <person name="Belbahri L."/>
            <person name="Bouzid O."/>
            <person name="Broberg A."/>
            <person name="Canback B."/>
            <person name="Coutinho P.M."/>
            <person name="Cullen D."/>
            <person name="Dalman K."/>
            <person name="Deflorio G."/>
            <person name="van Diepen L.T."/>
            <person name="Dunand C."/>
            <person name="Duplessis S."/>
            <person name="Durling M."/>
            <person name="Gonthier P."/>
            <person name="Grimwood J."/>
            <person name="Fossdal C.G."/>
            <person name="Hansson D."/>
            <person name="Henrissat B."/>
            <person name="Hietala A."/>
            <person name="Himmelstrand K."/>
            <person name="Hoffmeister D."/>
            <person name="Hogberg N."/>
            <person name="James T.Y."/>
            <person name="Karlsson M."/>
            <person name="Kohler A."/>
            <person name="Kues U."/>
            <person name="Lee Y.H."/>
            <person name="Lin Y.C."/>
            <person name="Lind M."/>
            <person name="Lindquist E."/>
            <person name="Lombard V."/>
            <person name="Lucas S."/>
            <person name="Lunden K."/>
            <person name="Morin E."/>
            <person name="Murat C."/>
            <person name="Park J."/>
            <person name="Raffaello T."/>
            <person name="Rouze P."/>
            <person name="Salamov A."/>
            <person name="Schmutz J."/>
            <person name="Solheim H."/>
            <person name="Stahlberg J."/>
            <person name="Velez H."/>
            <person name="de Vries R.P."/>
            <person name="Wiebenga A."/>
            <person name="Woodward S."/>
            <person name="Yakovlev I."/>
            <person name="Garbelotto M."/>
            <person name="Martin F."/>
            <person name="Grigoriev I.V."/>
            <person name="Stenlid J."/>
        </authorList>
    </citation>
    <scope>NUCLEOTIDE SEQUENCE [LARGE SCALE GENOMIC DNA]</scope>
    <source>
        <strain evidence="2 3">TC 32-1</strain>
    </source>
</reference>
<dbReference type="KEGG" id="hir:HETIRDRAFT_102092"/>
<dbReference type="AlphaFoldDB" id="W4K7I8"/>
<dbReference type="InParanoid" id="W4K7I8"/>
<keyword evidence="3" id="KW-1185">Reference proteome</keyword>
<dbReference type="Proteomes" id="UP000030671">
    <property type="component" value="Unassembled WGS sequence"/>
</dbReference>